<dbReference type="Pfam" id="PF02627">
    <property type="entry name" value="CMD"/>
    <property type="match status" value="2"/>
</dbReference>
<accession>A0A1H0RE67</accession>
<evidence type="ECO:0000313" key="2">
    <source>
        <dbReference type="EMBL" id="SDP27680.1"/>
    </source>
</evidence>
<proteinExistence type="predicted"/>
<evidence type="ECO:0000259" key="1">
    <source>
        <dbReference type="Pfam" id="PF02627"/>
    </source>
</evidence>
<gene>
    <name evidence="2" type="ORF">SAMN04515671_3519</name>
</gene>
<dbReference type="Proteomes" id="UP000198741">
    <property type="component" value="Chromosome I"/>
</dbReference>
<dbReference type="EMBL" id="LT629710">
    <property type="protein sequence ID" value="SDP27680.1"/>
    <property type="molecule type" value="Genomic_DNA"/>
</dbReference>
<dbReference type="SUPFAM" id="SSF69118">
    <property type="entry name" value="AhpD-like"/>
    <property type="match status" value="1"/>
</dbReference>
<evidence type="ECO:0000313" key="3">
    <source>
        <dbReference type="Proteomes" id="UP000198741"/>
    </source>
</evidence>
<reference evidence="2 3" key="1">
    <citation type="submission" date="2016-10" db="EMBL/GenBank/DDBJ databases">
        <authorList>
            <person name="de Groot N.N."/>
        </authorList>
    </citation>
    <scope>NUCLEOTIDE SEQUENCE [LARGE SCALE GENOMIC DNA]</scope>
    <source>
        <strain evidence="3">P4-7,KCTC 19426,CECT 7604</strain>
    </source>
</reference>
<dbReference type="InterPro" id="IPR052512">
    <property type="entry name" value="4CMD/NDH-1_regulator"/>
</dbReference>
<dbReference type="RefSeq" id="WP_090478247.1">
    <property type="nucleotide sequence ID" value="NZ_LT629710.1"/>
</dbReference>
<keyword evidence="3" id="KW-1185">Reference proteome</keyword>
<dbReference type="Gene3D" id="1.20.1290.10">
    <property type="entry name" value="AhpD-like"/>
    <property type="match status" value="1"/>
</dbReference>
<dbReference type="GO" id="GO:0051920">
    <property type="term" value="F:peroxiredoxin activity"/>
    <property type="evidence" value="ECO:0007669"/>
    <property type="project" value="InterPro"/>
</dbReference>
<dbReference type="PANTHER" id="PTHR33570">
    <property type="entry name" value="4-CARBOXYMUCONOLACTONE DECARBOXYLASE FAMILY PROTEIN"/>
    <property type="match status" value="1"/>
</dbReference>
<organism evidence="2 3">
    <name type="scientific">Nakamurella panacisegetis</name>
    <dbReference type="NCBI Taxonomy" id="1090615"/>
    <lineage>
        <taxon>Bacteria</taxon>
        <taxon>Bacillati</taxon>
        <taxon>Actinomycetota</taxon>
        <taxon>Actinomycetes</taxon>
        <taxon>Nakamurellales</taxon>
        <taxon>Nakamurellaceae</taxon>
        <taxon>Nakamurella</taxon>
    </lineage>
</organism>
<name>A0A1H0RE67_9ACTN</name>
<dbReference type="AlphaFoldDB" id="A0A1H0RE67"/>
<dbReference type="OrthoDB" id="9802489at2"/>
<dbReference type="PANTHER" id="PTHR33570:SF2">
    <property type="entry name" value="CARBOXYMUCONOLACTONE DECARBOXYLASE-LIKE DOMAIN-CONTAINING PROTEIN"/>
    <property type="match status" value="1"/>
</dbReference>
<dbReference type="STRING" id="1090615.SAMN04515671_3519"/>
<feature type="domain" description="Carboxymuconolactone decarboxylase-like" evidence="1">
    <location>
        <begin position="170"/>
        <end position="252"/>
    </location>
</feature>
<feature type="domain" description="Carboxymuconolactone decarboxylase-like" evidence="1">
    <location>
        <begin position="38"/>
        <end position="116"/>
    </location>
</feature>
<dbReference type="InterPro" id="IPR003779">
    <property type="entry name" value="CMD-like"/>
</dbReference>
<protein>
    <submittedName>
        <fullName evidence="2">4-carboxymuconolactone decarboxylase</fullName>
    </submittedName>
</protein>
<dbReference type="InterPro" id="IPR029032">
    <property type="entry name" value="AhpD-like"/>
</dbReference>
<sequence length="260" mass="27531">MTINDTAKAYHDQLFGDLVSTLARTDPELIGYFDNFAFAEVLADAAELDDSIDLHTRLLVQLAAVLAAGGLAEFKVLAAAGQANAGVTPVELKEVVYQAVAYVGMARAYDYLHAVNDILTAAGVELPLPGKATSTPESRQFRGHVVQEQIVGTGRVDQMHAAAASDTKHFQRYLTGNCFGDTVARGGLDLPTRELITFSMLAAIGGADAQIRGHVSGNLNVGNTRARLLAVLTVLVPFIGYPRTLNALAAINDITPPATD</sequence>